<dbReference type="PROSITE" id="PS50885">
    <property type="entry name" value="HAMP"/>
    <property type="match status" value="1"/>
</dbReference>
<evidence type="ECO:0000256" key="9">
    <source>
        <dbReference type="ARBA" id="ARBA00022840"/>
    </source>
</evidence>
<keyword evidence="4" id="KW-1003">Cell membrane</keyword>
<keyword evidence="13" id="KW-1185">Reference proteome</keyword>
<evidence type="ECO:0000313" key="13">
    <source>
        <dbReference type="Proteomes" id="UP000440694"/>
    </source>
</evidence>
<dbReference type="Proteomes" id="UP000440694">
    <property type="component" value="Unassembled WGS sequence"/>
</dbReference>
<dbReference type="SUPFAM" id="SSF47384">
    <property type="entry name" value="Homodimeric domain of signal transducing histidine kinase"/>
    <property type="match status" value="1"/>
</dbReference>
<keyword evidence="8" id="KW-0418">Kinase</keyword>
<dbReference type="CDD" id="cd00082">
    <property type="entry name" value="HisKA"/>
    <property type="match status" value="1"/>
</dbReference>
<evidence type="ECO:0000256" key="4">
    <source>
        <dbReference type="ARBA" id="ARBA00022475"/>
    </source>
</evidence>
<dbReference type="CDD" id="cd06225">
    <property type="entry name" value="HAMP"/>
    <property type="match status" value="1"/>
</dbReference>
<dbReference type="Gene3D" id="1.10.8.500">
    <property type="entry name" value="HAMP domain in histidine kinase"/>
    <property type="match status" value="1"/>
</dbReference>
<proteinExistence type="predicted"/>
<evidence type="ECO:0000259" key="10">
    <source>
        <dbReference type="PROSITE" id="PS50109"/>
    </source>
</evidence>
<dbReference type="SUPFAM" id="SSF158472">
    <property type="entry name" value="HAMP domain-like"/>
    <property type="match status" value="1"/>
</dbReference>
<evidence type="ECO:0000256" key="3">
    <source>
        <dbReference type="ARBA" id="ARBA00012438"/>
    </source>
</evidence>
<feature type="domain" description="Histidine kinase" evidence="10">
    <location>
        <begin position="198"/>
        <end position="393"/>
    </location>
</feature>
<gene>
    <name evidence="12" type="ORF">GIW81_18330</name>
</gene>
<dbReference type="PANTHER" id="PTHR44936">
    <property type="entry name" value="SENSOR PROTEIN CREC"/>
    <property type="match status" value="1"/>
</dbReference>
<sequence length="401" mass="43331">MFGALLIVVVGIIGLWHLSGRKNDAQIALESVATFESRRLLSPDSDPVARRRFLTDLSELVGVDFALFGADNRLIDAVGDEGGDNVFVAIRPAIGIRLSNGGWIEARGFSSTQDIYDKVKMFVPVGLLIALLCYPVVRRMTRRLERLQSSVEALGSGDLTARVKVEGCDEVGRLAQSFNSAAAQIEQLVGAHKLLLANVSHELRTPLARLRLTAELLKEVADPKRKADLEKDVTEIDALIEQILLSSRLNAVRELDIREEVDLLALAAEEGARCGESDITGEPIVVSGDPTLLRRMIRNLIENAQQHGSPPVGVRVRRQGQRAILTVSDGGDGIPMGEREQVFAPFYRPRGTRSQGSGLGLALVRQIARQHGGEAGAAATRPSTIEVTLPAGTCDAFPSEA</sequence>
<dbReference type="InterPro" id="IPR050980">
    <property type="entry name" value="2C_sensor_his_kinase"/>
</dbReference>
<dbReference type="InterPro" id="IPR003660">
    <property type="entry name" value="HAMP_dom"/>
</dbReference>
<comment type="catalytic activity">
    <reaction evidence="1">
        <text>ATP + protein L-histidine = ADP + protein N-phospho-L-histidine.</text>
        <dbReference type="EC" id="2.7.13.3"/>
    </reaction>
</comment>
<dbReference type="AlphaFoldDB" id="A0A6I3KUD5"/>
<dbReference type="GO" id="GO:0005886">
    <property type="term" value="C:plasma membrane"/>
    <property type="evidence" value="ECO:0007669"/>
    <property type="project" value="UniProtKB-SubCell"/>
</dbReference>
<dbReference type="PROSITE" id="PS50109">
    <property type="entry name" value="HIS_KIN"/>
    <property type="match status" value="1"/>
</dbReference>
<evidence type="ECO:0000256" key="6">
    <source>
        <dbReference type="ARBA" id="ARBA00022679"/>
    </source>
</evidence>
<keyword evidence="6" id="KW-0808">Transferase</keyword>
<keyword evidence="7" id="KW-0547">Nucleotide-binding</keyword>
<dbReference type="InterPro" id="IPR036890">
    <property type="entry name" value="HATPase_C_sf"/>
</dbReference>
<dbReference type="EC" id="2.7.13.3" evidence="3"/>
<evidence type="ECO:0000256" key="5">
    <source>
        <dbReference type="ARBA" id="ARBA00022553"/>
    </source>
</evidence>
<keyword evidence="5" id="KW-0597">Phosphoprotein</keyword>
<evidence type="ECO:0000313" key="12">
    <source>
        <dbReference type="EMBL" id="MTD96301.1"/>
    </source>
</evidence>
<dbReference type="Gene3D" id="3.30.565.10">
    <property type="entry name" value="Histidine kinase-like ATPase, C-terminal domain"/>
    <property type="match status" value="1"/>
</dbReference>
<name>A0A6I3KUD5_9HYPH</name>
<evidence type="ECO:0000256" key="1">
    <source>
        <dbReference type="ARBA" id="ARBA00000085"/>
    </source>
</evidence>
<comment type="caution">
    <text evidence="12">The sequence shown here is derived from an EMBL/GenBank/DDBJ whole genome shotgun (WGS) entry which is preliminary data.</text>
</comment>
<dbReference type="Gene3D" id="1.10.287.130">
    <property type="match status" value="1"/>
</dbReference>
<evidence type="ECO:0000256" key="8">
    <source>
        <dbReference type="ARBA" id="ARBA00022777"/>
    </source>
</evidence>
<dbReference type="SMART" id="SM00387">
    <property type="entry name" value="HATPase_c"/>
    <property type="match status" value="1"/>
</dbReference>
<evidence type="ECO:0000256" key="7">
    <source>
        <dbReference type="ARBA" id="ARBA00022741"/>
    </source>
</evidence>
<dbReference type="SUPFAM" id="SSF55874">
    <property type="entry name" value="ATPase domain of HSP90 chaperone/DNA topoisomerase II/histidine kinase"/>
    <property type="match status" value="1"/>
</dbReference>
<accession>A0A6I3KUD5</accession>
<dbReference type="InterPro" id="IPR003661">
    <property type="entry name" value="HisK_dim/P_dom"/>
</dbReference>
<evidence type="ECO:0000259" key="11">
    <source>
        <dbReference type="PROSITE" id="PS50885"/>
    </source>
</evidence>
<dbReference type="InterPro" id="IPR005467">
    <property type="entry name" value="His_kinase_dom"/>
</dbReference>
<protein>
    <recommendedName>
        <fullName evidence="3">histidine kinase</fullName>
        <ecNumber evidence="3">2.7.13.3</ecNumber>
    </recommendedName>
</protein>
<dbReference type="SMART" id="SM00388">
    <property type="entry name" value="HisKA"/>
    <property type="match status" value="1"/>
</dbReference>
<dbReference type="Pfam" id="PF00512">
    <property type="entry name" value="HisKA"/>
    <property type="match status" value="1"/>
</dbReference>
<keyword evidence="4" id="KW-0472">Membrane</keyword>
<dbReference type="GO" id="GO:0000155">
    <property type="term" value="F:phosphorelay sensor kinase activity"/>
    <property type="evidence" value="ECO:0007669"/>
    <property type="project" value="InterPro"/>
</dbReference>
<dbReference type="Pfam" id="PF02518">
    <property type="entry name" value="HATPase_c"/>
    <property type="match status" value="1"/>
</dbReference>
<dbReference type="PANTHER" id="PTHR44936:SF10">
    <property type="entry name" value="SENSOR PROTEIN RSTB"/>
    <property type="match status" value="1"/>
</dbReference>
<dbReference type="PRINTS" id="PR00344">
    <property type="entry name" value="BCTRLSENSOR"/>
</dbReference>
<dbReference type="InterPro" id="IPR036097">
    <property type="entry name" value="HisK_dim/P_sf"/>
</dbReference>
<dbReference type="InterPro" id="IPR004358">
    <property type="entry name" value="Sig_transdc_His_kin-like_C"/>
</dbReference>
<dbReference type="GO" id="GO:0005524">
    <property type="term" value="F:ATP binding"/>
    <property type="evidence" value="ECO:0007669"/>
    <property type="project" value="UniProtKB-KW"/>
</dbReference>
<dbReference type="Pfam" id="PF00672">
    <property type="entry name" value="HAMP"/>
    <property type="match status" value="1"/>
</dbReference>
<keyword evidence="9" id="KW-0067">ATP-binding</keyword>
<dbReference type="CDD" id="cd00075">
    <property type="entry name" value="HATPase"/>
    <property type="match status" value="1"/>
</dbReference>
<dbReference type="SMART" id="SM00304">
    <property type="entry name" value="HAMP"/>
    <property type="match status" value="1"/>
</dbReference>
<organism evidence="12 13">
    <name type="scientific">Hyphomicrobium album</name>
    <dbReference type="NCBI Taxonomy" id="2665159"/>
    <lineage>
        <taxon>Bacteria</taxon>
        <taxon>Pseudomonadati</taxon>
        <taxon>Pseudomonadota</taxon>
        <taxon>Alphaproteobacteria</taxon>
        <taxon>Hyphomicrobiales</taxon>
        <taxon>Hyphomicrobiaceae</taxon>
        <taxon>Hyphomicrobium</taxon>
    </lineage>
</organism>
<comment type="subcellular location">
    <subcellularLocation>
        <location evidence="2">Cell membrane</location>
        <topology evidence="2">Multi-pass membrane protein</topology>
    </subcellularLocation>
</comment>
<reference evidence="12 13" key="1">
    <citation type="submission" date="2019-11" db="EMBL/GenBank/DDBJ databases">
        <title>Identification of a novel strain.</title>
        <authorList>
            <person name="Xu Q."/>
            <person name="Wang G."/>
        </authorList>
    </citation>
    <scope>NUCLEOTIDE SEQUENCE [LARGE SCALE GENOMIC DNA]</scope>
    <source>
        <strain evidence="13">xq</strain>
    </source>
</reference>
<dbReference type="InterPro" id="IPR003594">
    <property type="entry name" value="HATPase_dom"/>
</dbReference>
<feature type="domain" description="HAMP" evidence="11">
    <location>
        <begin position="138"/>
        <end position="190"/>
    </location>
</feature>
<dbReference type="EMBL" id="WMBQ01000003">
    <property type="protein sequence ID" value="MTD96301.1"/>
    <property type="molecule type" value="Genomic_DNA"/>
</dbReference>
<evidence type="ECO:0000256" key="2">
    <source>
        <dbReference type="ARBA" id="ARBA00004651"/>
    </source>
</evidence>